<dbReference type="SMART" id="SM00740">
    <property type="entry name" value="PASTA"/>
    <property type="match status" value="1"/>
</dbReference>
<organism evidence="3 4">
    <name type="scientific">Rhodococcus zopfii</name>
    <dbReference type="NCBI Taxonomy" id="43772"/>
    <lineage>
        <taxon>Bacteria</taxon>
        <taxon>Bacillati</taxon>
        <taxon>Actinomycetota</taxon>
        <taxon>Actinomycetes</taxon>
        <taxon>Mycobacteriales</taxon>
        <taxon>Nocardiaceae</taxon>
        <taxon>Rhodococcus</taxon>
    </lineage>
</organism>
<dbReference type="InterPro" id="IPR005543">
    <property type="entry name" value="PASTA_dom"/>
</dbReference>
<name>A0ABU3WK33_9NOCA</name>
<evidence type="ECO:0000256" key="1">
    <source>
        <dbReference type="SAM" id="MobiDB-lite"/>
    </source>
</evidence>
<gene>
    <name evidence="3" type="ORF">F8M49_01075</name>
</gene>
<proteinExistence type="predicted"/>
<dbReference type="Pfam" id="PF03793">
    <property type="entry name" value="PASTA"/>
    <property type="match status" value="1"/>
</dbReference>
<evidence type="ECO:0000313" key="3">
    <source>
        <dbReference type="EMBL" id="MDV2474344.1"/>
    </source>
</evidence>
<evidence type="ECO:0000259" key="2">
    <source>
        <dbReference type="PROSITE" id="PS51178"/>
    </source>
</evidence>
<protein>
    <submittedName>
        <fullName evidence="3">PASTA domain-containing protein</fullName>
    </submittedName>
</protein>
<dbReference type="CDD" id="cd06577">
    <property type="entry name" value="PASTA_pknB"/>
    <property type="match status" value="1"/>
</dbReference>
<accession>A0ABU3WK33</accession>
<dbReference type="Gene3D" id="3.30.10.20">
    <property type="match status" value="1"/>
</dbReference>
<dbReference type="Proteomes" id="UP001275440">
    <property type="component" value="Unassembled WGS sequence"/>
</dbReference>
<evidence type="ECO:0000313" key="4">
    <source>
        <dbReference type="Proteomes" id="UP001275440"/>
    </source>
</evidence>
<reference evidence="3 4" key="1">
    <citation type="submission" date="2019-10" db="EMBL/GenBank/DDBJ databases">
        <title>Draft Genome Assembly of Rhodococcus zopfii DSM44189.</title>
        <authorList>
            <person name="Sutton J.M."/>
            <person name="Akob D.M."/>
            <person name="Bushman T.J."/>
        </authorList>
    </citation>
    <scope>NUCLEOTIDE SEQUENCE [LARGE SCALE GENOMIC DNA]</scope>
    <source>
        <strain evidence="3 4">DSM 44189</strain>
    </source>
</reference>
<sequence length="367" mass="40530">MCSLLLVIRGSYRQETMTNCIRCRDSSPRGESGSSLGFWLFHRARRRGFLHSRLFIAGIYRLDPCMGTAPPSLVALAPRARSRQQQFGDGYAPFMRRGAFVATLAASAIVLAGCSKDTFDVPDVTGYRLDDAHNVLKDAGFENFDDVDAIDDRTPMLDANWVVLGQSPAADGQAEKETTIRLDIAKPEDEGVRDRLPVGSPVYEEIRERDERNAAADAELERKEQERRREQQVKDEQDIQNFVDSIDPIARITQNAVSDLNNIATAIAGRETVTATDSYSLTDIKEALGLYWDQLEKAPKPINASADQAQEALKKFQQAADTLHSAEGVAAAGSIERFRQLWEAARAEYNTGLSGIYAGTTVQLPTV</sequence>
<feature type="region of interest" description="Disordered" evidence="1">
    <location>
        <begin position="209"/>
        <end position="236"/>
    </location>
</feature>
<keyword evidence="4" id="KW-1185">Reference proteome</keyword>
<dbReference type="PROSITE" id="PS51178">
    <property type="entry name" value="PASTA"/>
    <property type="match status" value="1"/>
</dbReference>
<feature type="domain" description="PASTA" evidence="2">
    <location>
        <begin position="115"/>
        <end position="186"/>
    </location>
</feature>
<comment type="caution">
    <text evidence="3">The sequence shown here is derived from an EMBL/GenBank/DDBJ whole genome shotgun (WGS) entry which is preliminary data.</text>
</comment>
<dbReference type="EMBL" id="WBMO01000001">
    <property type="protein sequence ID" value="MDV2474344.1"/>
    <property type="molecule type" value="Genomic_DNA"/>
</dbReference>